<dbReference type="PANTHER" id="PTHR43702">
    <property type="entry name" value="L-FUCOSE-PROTON SYMPORTER"/>
    <property type="match status" value="1"/>
</dbReference>
<keyword evidence="8 11" id="KW-0812">Transmembrane</keyword>
<gene>
    <name evidence="12" type="ORF">RJ41_13555</name>
</gene>
<organism evidence="12 13">
    <name type="scientific">Alteromonas marina</name>
    <dbReference type="NCBI Taxonomy" id="203795"/>
    <lineage>
        <taxon>Bacteria</taxon>
        <taxon>Pseudomonadati</taxon>
        <taxon>Pseudomonadota</taxon>
        <taxon>Gammaproteobacteria</taxon>
        <taxon>Alteromonadales</taxon>
        <taxon>Alteromonadaceae</taxon>
        <taxon>Alteromonas/Salinimonas group</taxon>
        <taxon>Alteromonas</taxon>
    </lineage>
</organism>
<accession>A0A0B3Y3Y8</accession>
<dbReference type="InterPro" id="IPR005964">
    <property type="entry name" value="Glc/Gal_transptr_bac"/>
</dbReference>
<feature type="transmembrane region" description="Helical" evidence="11">
    <location>
        <begin position="237"/>
        <end position="259"/>
    </location>
</feature>
<dbReference type="InterPro" id="IPR050375">
    <property type="entry name" value="MFS_TsgA-like"/>
</dbReference>
<evidence type="ECO:0000256" key="2">
    <source>
        <dbReference type="ARBA" id="ARBA00004429"/>
    </source>
</evidence>
<feature type="transmembrane region" description="Helical" evidence="11">
    <location>
        <begin position="195"/>
        <end position="212"/>
    </location>
</feature>
<comment type="similarity">
    <text evidence="3">Belongs to the major facilitator superfamily. FHS transporter (TC 2.A.1.7) family.</text>
</comment>
<keyword evidence="7" id="KW-0762">Sugar transport</keyword>
<evidence type="ECO:0000313" key="12">
    <source>
        <dbReference type="EMBL" id="KHT50799.1"/>
    </source>
</evidence>
<dbReference type="SUPFAM" id="SSF103473">
    <property type="entry name" value="MFS general substrate transporter"/>
    <property type="match status" value="1"/>
</dbReference>
<dbReference type="InterPro" id="IPR036259">
    <property type="entry name" value="MFS_trans_sf"/>
</dbReference>
<dbReference type="CDD" id="cd17394">
    <property type="entry name" value="MFS_FucP_like"/>
    <property type="match status" value="1"/>
</dbReference>
<feature type="transmembrane region" description="Helical" evidence="11">
    <location>
        <begin position="61"/>
        <end position="83"/>
    </location>
</feature>
<comment type="subcellular location">
    <subcellularLocation>
        <location evidence="2">Cell inner membrane</location>
        <topology evidence="2">Multi-pass membrane protein</topology>
    </subcellularLocation>
</comment>
<proteinExistence type="inferred from homology"/>
<feature type="transmembrane region" description="Helical" evidence="11">
    <location>
        <begin position="114"/>
        <end position="135"/>
    </location>
</feature>
<keyword evidence="9 11" id="KW-1133">Transmembrane helix</keyword>
<dbReference type="Pfam" id="PF07690">
    <property type="entry name" value="MFS_1"/>
    <property type="match status" value="1"/>
</dbReference>
<feature type="transmembrane region" description="Helical" evidence="11">
    <location>
        <begin position="23"/>
        <end position="49"/>
    </location>
</feature>
<evidence type="ECO:0000256" key="10">
    <source>
        <dbReference type="ARBA" id="ARBA00023136"/>
    </source>
</evidence>
<evidence type="ECO:0000256" key="4">
    <source>
        <dbReference type="ARBA" id="ARBA00022448"/>
    </source>
</evidence>
<feature type="transmembrane region" description="Helical" evidence="11">
    <location>
        <begin position="327"/>
        <end position="351"/>
    </location>
</feature>
<dbReference type="NCBIfam" id="TIGR01272">
    <property type="entry name" value="gluP"/>
    <property type="match status" value="1"/>
</dbReference>
<evidence type="ECO:0000256" key="5">
    <source>
        <dbReference type="ARBA" id="ARBA00022475"/>
    </source>
</evidence>
<reference evidence="12 13" key="1">
    <citation type="submission" date="2014-12" db="EMBL/GenBank/DDBJ databases">
        <title>Genome sequencing of Alteromonas marina AD001.</title>
        <authorList>
            <person name="Adrian T.G.S."/>
            <person name="Chan K.G."/>
        </authorList>
    </citation>
    <scope>NUCLEOTIDE SEQUENCE [LARGE SCALE GENOMIC DNA]</scope>
    <source>
        <strain evidence="12 13">AD001</strain>
    </source>
</reference>
<keyword evidence="10 11" id="KW-0472">Membrane</keyword>
<keyword evidence="13" id="KW-1185">Reference proteome</keyword>
<protein>
    <submittedName>
        <fullName evidence="12">Major facilitator transporter</fullName>
    </submittedName>
</protein>
<name>A0A0B3Y3Y8_9ALTE</name>
<keyword evidence="6" id="KW-0997">Cell inner membrane</keyword>
<evidence type="ECO:0000256" key="11">
    <source>
        <dbReference type="SAM" id="Phobius"/>
    </source>
</evidence>
<feature type="transmembrane region" description="Helical" evidence="11">
    <location>
        <begin position="363"/>
        <end position="382"/>
    </location>
</feature>
<keyword evidence="4" id="KW-0813">Transport</keyword>
<dbReference type="EMBL" id="JWLW01000023">
    <property type="protein sequence ID" value="KHT50799.1"/>
    <property type="molecule type" value="Genomic_DNA"/>
</dbReference>
<dbReference type="GO" id="GO:0005354">
    <property type="term" value="F:galactose transmembrane transporter activity"/>
    <property type="evidence" value="ECO:0007669"/>
    <property type="project" value="InterPro"/>
</dbReference>
<feature type="transmembrane region" description="Helical" evidence="11">
    <location>
        <begin position="90"/>
        <end position="108"/>
    </location>
</feature>
<feature type="transmembrane region" description="Helical" evidence="11">
    <location>
        <begin position="279"/>
        <end position="297"/>
    </location>
</feature>
<dbReference type="Gene3D" id="1.20.1250.20">
    <property type="entry name" value="MFS general substrate transporter like domains"/>
    <property type="match status" value="2"/>
</dbReference>
<sequence length="420" mass="44192">MDTPVQPNISSAQEAEANGGYRFALISLTTLFFMWGFITCLNDILIPYLKGAFNLSFTQAMLIQFCFFSAYFIVSLPAGMVVSRIGYQKGIVLGLAIACVGCLLFFPAASSQIYGIFLLALFVLASGITVLQVSANPYVTALGDPKTASSRLTMTQAFNAFGTTVAPFFGSYLIYGATGEHGGGTPSASDVQVPYLILAASLLLLALIFMYLKLPKLNHTSASTGVFKGGAWHHKHLVLGAVGIFMYVGAEVAIGSMLVNYLASPAVGGLSEAGAAKLLAYYWGGAMVGRFIGAVVMQKISGGYVLAFNACMAIALILLSLSSTGDIALWSILGVGLFNSIMFPTIFSLALHQLGKDTPQGSGILCLAIVGGAIIPLLQGMLADTVGVTLSFLLPASCYLYIAYYGLVGSRVSHINTTEK</sequence>
<dbReference type="GO" id="GO:0005886">
    <property type="term" value="C:plasma membrane"/>
    <property type="evidence" value="ECO:0007669"/>
    <property type="project" value="UniProtKB-SubCell"/>
</dbReference>
<dbReference type="AlphaFoldDB" id="A0A0B3Y3Y8"/>
<keyword evidence="5" id="KW-1003">Cell membrane</keyword>
<dbReference type="PANTHER" id="PTHR43702:SF3">
    <property type="entry name" value="PROTEIN TSGA"/>
    <property type="match status" value="1"/>
</dbReference>
<evidence type="ECO:0000256" key="1">
    <source>
        <dbReference type="ARBA" id="ARBA00003321"/>
    </source>
</evidence>
<dbReference type="Proteomes" id="UP000031197">
    <property type="component" value="Unassembled WGS sequence"/>
</dbReference>
<evidence type="ECO:0000256" key="7">
    <source>
        <dbReference type="ARBA" id="ARBA00022597"/>
    </source>
</evidence>
<feature type="transmembrane region" description="Helical" evidence="11">
    <location>
        <begin position="156"/>
        <end position="175"/>
    </location>
</feature>
<feature type="transmembrane region" description="Helical" evidence="11">
    <location>
        <begin position="388"/>
        <end position="407"/>
    </location>
</feature>
<feature type="transmembrane region" description="Helical" evidence="11">
    <location>
        <begin position="304"/>
        <end position="321"/>
    </location>
</feature>
<dbReference type="RefSeq" id="WP_039221730.1">
    <property type="nucleotide sequence ID" value="NZ_JWLW01000023.1"/>
</dbReference>
<evidence type="ECO:0000256" key="6">
    <source>
        <dbReference type="ARBA" id="ARBA00022519"/>
    </source>
</evidence>
<dbReference type="GO" id="GO:1904659">
    <property type="term" value="P:D-glucose transmembrane transport"/>
    <property type="evidence" value="ECO:0007669"/>
    <property type="project" value="InterPro"/>
</dbReference>
<dbReference type="GO" id="GO:0055056">
    <property type="term" value="F:D-glucose transmembrane transporter activity"/>
    <property type="evidence" value="ECO:0007669"/>
    <property type="project" value="InterPro"/>
</dbReference>
<evidence type="ECO:0000256" key="3">
    <source>
        <dbReference type="ARBA" id="ARBA00009120"/>
    </source>
</evidence>
<dbReference type="OrthoDB" id="9795150at2"/>
<dbReference type="InterPro" id="IPR011701">
    <property type="entry name" value="MFS"/>
</dbReference>
<evidence type="ECO:0000256" key="9">
    <source>
        <dbReference type="ARBA" id="ARBA00022989"/>
    </source>
</evidence>
<comment type="caution">
    <text evidence="12">The sequence shown here is derived from an EMBL/GenBank/DDBJ whole genome shotgun (WGS) entry which is preliminary data.</text>
</comment>
<evidence type="ECO:0000256" key="8">
    <source>
        <dbReference type="ARBA" id="ARBA00022692"/>
    </source>
</evidence>
<evidence type="ECO:0000313" key="13">
    <source>
        <dbReference type="Proteomes" id="UP000031197"/>
    </source>
</evidence>
<comment type="function">
    <text evidence="1">Intake of glucose and galactose.</text>
</comment>